<dbReference type="SUPFAM" id="SSF109854">
    <property type="entry name" value="DinB/YfiT-like putative metalloenzymes"/>
    <property type="match status" value="1"/>
</dbReference>
<dbReference type="NCBIfam" id="TIGR03086">
    <property type="entry name" value="TIGR03086 family metal-binding protein"/>
    <property type="match status" value="1"/>
</dbReference>
<dbReference type="InterPro" id="IPR024344">
    <property type="entry name" value="MDMPI_metal-binding"/>
</dbReference>
<dbReference type="Pfam" id="PF11716">
    <property type="entry name" value="MDMPI_N"/>
    <property type="match status" value="1"/>
</dbReference>
<comment type="caution">
    <text evidence="2">The sequence shown here is derived from an EMBL/GenBank/DDBJ whole genome shotgun (WGS) entry which is preliminary data.</text>
</comment>
<protein>
    <submittedName>
        <fullName evidence="2">Uncharacterized protein (TIGR03086 family)</fullName>
    </submittedName>
</protein>
<gene>
    <name evidence="2" type="ORF">DFJ69_5588</name>
</gene>
<dbReference type="RefSeq" id="WP_245974601.1">
    <property type="nucleotide sequence ID" value="NZ_QTTT01000001.1"/>
</dbReference>
<sequence>MELRTLMTRAAESAVTTVEGIGADRLGDPTPCSDYDVRALIDHLYLWTGTRGEGAARKIPQPEEDAPQPEPTAEPDWAARYAEQARRTAAAWSDPSAWEGVTGLTAKGEMPAPFIGGILFAEFCLHGWDLAVATGQSPHLDDVLAEELFARVRETAETARQYGVFGPEVPVPASAPPLDRALGLAGRDPHWSP</sequence>
<evidence type="ECO:0000313" key="3">
    <source>
        <dbReference type="Proteomes" id="UP000256661"/>
    </source>
</evidence>
<proteinExistence type="predicted"/>
<feature type="domain" description="Mycothiol-dependent maleylpyruvate isomerase metal-binding" evidence="1">
    <location>
        <begin position="10"/>
        <end position="131"/>
    </location>
</feature>
<dbReference type="NCBIfam" id="TIGR03083">
    <property type="entry name" value="maleylpyruvate isomerase family mycothiol-dependent enzyme"/>
    <property type="match status" value="1"/>
</dbReference>
<keyword evidence="3" id="KW-1185">Reference proteome</keyword>
<accession>A0A3D9T5T6</accession>
<dbReference type="EMBL" id="QTTT01000001">
    <property type="protein sequence ID" value="REF00065.1"/>
    <property type="molecule type" value="Genomic_DNA"/>
</dbReference>
<organism evidence="2 3">
    <name type="scientific">Thermomonospora umbrina</name>
    <dbReference type="NCBI Taxonomy" id="111806"/>
    <lineage>
        <taxon>Bacteria</taxon>
        <taxon>Bacillati</taxon>
        <taxon>Actinomycetota</taxon>
        <taxon>Actinomycetes</taxon>
        <taxon>Streptosporangiales</taxon>
        <taxon>Thermomonosporaceae</taxon>
        <taxon>Thermomonospora</taxon>
    </lineage>
</organism>
<dbReference type="Gene3D" id="1.20.120.450">
    <property type="entry name" value="dinb family like domain"/>
    <property type="match status" value="1"/>
</dbReference>
<evidence type="ECO:0000259" key="1">
    <source>
        <dbReference type="Pfam" id="PF11716"/>
    </source>
</evidence>
<reference evidence="2 3" key="1">
    <citation type="submission" date="2018-08" db="EMBL/GenBank/DDBJ databases">
        <title>Sequencing the genomes of 1000 actinobacteria strains.</title>
        <authorList>
            <person name="Klenk H.-P."/>
        </authorList>
    </citation>
    <scope>NUCLEOTIDE SEQUENCE [LARGE SCALE GENOMIC DNA]</scope>
    <source>
        <strain evidence="2 3">DSM 43927</strain>
    </source>
</reference>
<dbReference type="Proteomes" id="UP000256661">
    <property type="component" value="Unassembled WGS sequence"/>
</dbReference>
<dbReference type="InterPro" id="IPR017520">
    <property type="entry name" value="CHP03086"/>
</dbReference>
<dbReference type="InterPro" id="IPR034660">
    <property type="entry name" value="DinB/YfiT-like"/>
</dbReference>
<name>A0A3D9T5T6_9ACTN</name>
<evidence type="ECO:0000313" key="2">
    <source>
        <dbReference type="EMBL" id="REF00065.1"/>
    </source>
</evidence>
<dbReference type="AlphaFoldDB" id="A0A3D9T5T6"/>
<dbReference type="InterPro" id="IPR017517">
    <property type="entry name" value="Maleyloyr_isom"/>
</dbReference>
<dbReference type="GO" id="GO:0046872">
    <property type="term" value="F:metal ion binding"/>
    <property type="evidence" value="ECO:0007669"/>
    <property type="project" value="InterPro"/>
</dbReference>